<evidence type="ECO:0000313" key="1">
    <source>
        <dbReference type="EMBL" id="SVC87291.1"/>
    </source>
</evidence>
<gene>
    <name evidence="1" type="ORF">METZ01_LOCUS340145</name>
</gene>
<organism evidence="1">
    <name type="scientific">marine metagenome</name>
    <dbReference type="NCBI Taxonomy" id="408172"/>
    <lineage>
        <taxon>unclassified sequences</taxon>
        <taxon>metagenomes</taxon>
        <taxon>ecological metagenomes</taxon>
    </lineage>
</organism>
<dbReference type="AlphaFoldDB" id="A0A382QSI6"/>
<reference evidence="1" key="1">
    <citation type="submission" date="2018-05" db="EMBL/GenBank/DDBJ databases">
        <authorList>
            <person name="Lanie J.A."/>
            <person name="Ng W.-L."/>
            <person name="Kazmierczak K.M."/>
            <person name="Andrzejewski T.M."/>
            <person name="Davidsen T.M."/>
            <person name="Wayne K.J."/>
            <person name="Tettelin H."/>
            <person name="Glass J.I."/>
            <person name="Rusch D."/>
            <person name="Podicherti R."/>
            <person name="Tsui H.-C.T."/>
            <person name="Winkler M.E."/>
        </authorList>
    </citation>
    <scope>NUCLEOTIDE SEQUENCE</scope>
</reference>
<dbReference type="EMBL" id="UINC01115916">
    <property type="protein sequence ID" value="SVC87291.1"/>
    <property type="molecule type" value="Genomic_DNA"/>
</dbReference>
<accession>A0A382QSI6</accession>
<proteinExistence type="predicted"/>
<protein>
    <submittedName>
        <fullName evidence="1">Uncharacterized protein</fullName>
    </submittedName>
</protein>
<name>A0A382QSI6_9ZZZZ</name>
<sequence>MPIDILINKELKRIYPTLHDQYV</sequence>